<comment type="caution">
    <text evidence="6">The sequence shown here is derived from an EMBL/GenBank/DDBJ whole genome shotgun (WGS) entry which is preliminary data.</text>
</comment>
<comment type="subcellular location">
    <subcellularLocation>
        <location evidence="1">Nucleus</location>
    </subcellularLocation>
</comment>
<dbReference type="SUPFAM" id="SSF50978">
    <property type="entry name" value="WD40 repeat-like"/>
    <property type="match status" value="1"/>
</dbReference>
<accession>A0A9P8PH71</accession>
<evidence type="ECO:0000256" key="5">
    <source>
        <dbReference type="PROSITE-ProRule" id="PRU00221"/>
    </source>
</evidence>
<dbReference type="InterPro" id="IPR015943">
    <property type="entry name" value="WD40/YVTN_repeat-like_dom_sf"/>
</dbReference>
<dbReference type="GO" id="GO:0048188">
    <property type="term" value="C:Set1C/COMPASS complex"/>
    <property type="evidence" value="ECO:0007669"/>
    <property type="project" value="InterPro"/>
</dbReference>
<reference evidence="6" key="2">
    <citation type="submission" date="2021-01" db="EMBL/GenBank/DDBJ databases">
        <authorList>
            <person name="Schikora-Tamarit M.A."/>
        </authorList>
    </citation>
    <scope>NUCLEOTIDE SEQUENCE</scope>
    <source>
        <strain evidence="6">CBS6341</strain>
    </source>
</reference>
<dbReference type="Gene3D" id="2.130.10.10">
    <property type="entry name" value="YVTN repeat-like/Quinoprotein amine dehydrogenase"/>
    <property type="match status" value="1"/>
</dbReference>
<dbReference type="SMART" id="SM00320">
    <property type="entry name" value="WD40"/>
    <property type="match status" value="7"/>
</dbReference>
<dbReference type="PANTHER" id="PTHR44040:SF1">
    <property type="entry name" value="RETINOBLASTOMA-BINDING PROTEIN 5"/>
    <property type="match status" value="1"/>
</dbReference>
<dbReference type="OrthoDB" id="196858at2759"/>
<name>A0A9P8PH71_9ASCO</name>
<evidence type="ECO:0000313" key="6">
    <source>
        <dbReference type="EMBL" id="KAH3672173.1"/>
    </source>
</evidence>
<dbReference type="PROSITE" id="PS00678">
    <property type="entry name" value="WD_REPEATS_1"/>
    <property type="match status" value="1"/>
</dbReference>
<dbReference type="Pfam" id="PF00400">
    <property type="entry name" value="WD40"/>
    <property type="match status" value="1"/>
</dbReference>
<sequence>MNISLLDPFAALKEFPETLTHTLSLGYSVCVKYSNQGNYLASGLSSGAIVIIDNDTKSVIRQLNGHTRPIQSLCWSKCGRFLLSSSRDWKTLVWDLDKNEIIKTFKFDGPIWHSEFNPLDHNEIVVSLYDELPVFIDSNNNLHQLQNEKVLVVKYHANGKLIFTGTNKGVISIIKREGLEKVFEQKFTNSSIKNIVISKDGLKLAINSSDRILRQIKLPKFQDIVDPGLWELEIEHKYQDIVNRIQWNSIAFNDNSEYLIASAYGSAHVIYMWETSMGSLVKILEGPKEELVDIEWNTTKCIICATGVDSGIVYIWSLVVPQKWSSLAPDFVEIEENIDYEEKEDEFDIVPADELNLKQLNEEADEFIDVMTKEDKDARGNPLDSGFIVPIDYNFDPSYIT</sequence>
<evidence type="ECO:0000256" key="1">
    <source>
        <dbReference type="ARBA" id="ARBA00004123"/>
    </source>
</evidence>
<dbReference type="AlphaFoldDB" id="A0A9P8PH71"/>
<reference evidence="6" key="1">
    <citation type="journal article" date="2021" name="Open Biol.">
        <title>Shared evolutionary footprints suggest mitochondrial oxidative damage underlies multiple complex I losses in fungi.</title>
        <authorList>
            <person name="Schikora-Tamarit M.A."/>
            <person name="Marcet-Houben M."/>
            <person name="Nosek J."/>
            <person name="Gabaldon T."/>
        </authorList>
    </citation>
    <scope>NUCLEOTIDE SEQUENCE</scope>
    <source>
        <strain evidence="6">CBS6341</strain>
    </source>
</reference>
<evidence type="ECO:0000256" key="4">
    <source>
        <dbReference type="ARBA" id="ARBA00023242"/>
    </source>
</evidence>
<keyword evidence="3" id="KW-0677">Repeat</keyword>
<dbReference type="InterPro" id="IPR037850">
    <property type="entry name" value="RBBP5/Swd1"/>
</dbReference>
<evidence type="ECO:0000256" key="3">
    <source>
        <dbReference type="ARBA" id="ARBA00022737"/>
    </source>
</evidence>
<dbReference type="PROSITE" id="PS50294">
    <property type="entry name" value="WD_REPEATS_REGION"/>
    <property type="match status" value="1"/>
</dbReference>
<dbReference type="InterPro" id="IPR036322">
    <property type="entry name" value="WD40_repeat_dom_sf"/>
</dbReference>
<dbReference type="PANTHER" id="PTHR44040">
    <property type="entry name" value="RETINOBLASTOMA-BINDING PROTEIN 5"/>
    <property type="match status" value="1"/>
</dbReference>
<protein>
    <recommendedName>
        <fullName evidence="8">Anaphase-promoting complex subunit 4 WD40 domain-containing protein</fullName>
    </recommendedName>
</protein>
<evidence type="ECO:0000313" key="7">
    <source>
        <dbReference type="Proteomes" id="UP000769528"/>
    </source>
</evidence>
<keyword evidence="2 5" id="KW-0853">WD repeat</keyword>
<dbReference type="EMBL" id="JAEUBF010001182">
    <property type="protein sequence ID" value="KAH3672173.1"/>
    <property type="molecule type" value="Genomic_DNA"/>
</dbReference>
<gene>
    <name evidence="6" type="ORF">WICMUC_004434</name>
</gene>
<keyword evidence="4" id="KW-0539">Nucleus</keyword>
<proteinExistence type="predicted"/>
<dbReference type="InterPro" id="IPR019775">
    <property type="entry name" value="WD40_repeat_CS"/>
</dbReference>
<feature type="repeat" description="WD" evidence="5">
    <location>
        <begin position="63"/>
        <end position="104"/>
    </location>
</feature>
<evidence type="ECO:0000256" key="2">
    <source>
        <dbReference type="ARBA" id="ARBA00022574"/>
    </source>
</evidence>
<evidence type="ECO:0008006" key="8">
    <source>
        <dbReference type="Google" id="ProtNLM"/>
    </source>
</evidence>
<organism evidence="6 7">
    <name type="scientific">Wickerhamomyces mucosus</name>
    <dbReference type="NCBI Taxonomy" id="1378264"/>
    <lineage>
        <taxon>Eukaryota</taxon>
        <taxon>Fungi</taxon>
        <taxon>Dikarya</taxon>
        <taxon>Ascomycota</taxon>
        <taxon>Saccharomycotina</taxon>
        <taxon>Saccharomycetes</taxon>
        <taxon>Phaffomycetales</taxon>
        <taxon>Wickerhamomycetaceae</taxon>
        <taxon>Wickerhamomyces</taxon>
    </lineage>
</organism>
<keyword evidence="7" id="KW-1185">Reference proteome</keyword>
<dbReference type="InterPro" id="IPR001680">
    <property type="entry name" value="WD40_rpt"/>
</dbReference>
<dbReference type="PROSITE" id="PS50082">
    <property type="entry name" value="WD_REPEATS_2"/>
    <property type="match status" value="1"/>
</dbReference>
<dbReference type="Proteomes" id="UP000769528">
    <property type="component" value="Unassembled WGS sequence"/>
</dbReference>